<feature type="compositionally biased region" description="Low complexity" evidence="1">
    <location>
        <begin position="346"/>
        <end position="360"/>
    </location>
</feature>
<feature type="compositionally biased region" description="Low complexity" evidence="1">
    <location>
        <begin position="740"/>
        <end position="775"/>
    </location>
</feature>
<proteinExistence type="predicted"/>
<feature type="compositionally biased region" description="Basic and acidic residues" evidence="1">
    <location>
        <begin position="641"/>
        <end position="656"/>
    </location>
</feature>
<dbReference type="STRING" id="57704.SAMN04489793_3578"/>
<evidence type="ECO:0000256" key="1">
    <source>
        <dbReference type="SAM" id="MobiDB-lite"/>
    </source>
</evidence>
<dbReference type="EMBL" id="FNSA01000003">
    <property type="protein sequence ID" value="SEC93313.1"/>
    <property type="molecule type" value="Genomic_DNA"/>
</dbReference>
<accession>A0A1H4WJ26</accession>
<name>A0A1H4WJ26_TSUTY</name>
<protein>
    <submittedName>
        <fullName evidence="2">Uncharacterized protein</fullName>
    </submittedName>
</protein>
<dbReference type="Proteomes" id="UP000182241">
    <property type="component" value="Unassembled WGS sequence"/>
</dbReference>
<feature type="compositionally biased region" description="Low complexity" evidence="1">
    <location>
        <begin position="707"/>
        <end position="716"/>
    </location>
</feature>
<feature type="region of interest" description="Disordered" evidence="1">
    <location>
        <begin position="634"/>
        <end position="825"/>
    </location>
</feature>
<reference evidence="3" key="1">
    <citation type="submission" date="2016-10" db="EMBL/GenBank/DDBJ databases">
        <authorList>
            <person name="Varghese N."/>
            <person name="Submissions S."/>
        </authorList>
    </citation>
    <scope>NUCLEOTIDE SEQUENCE [LARGE SCALE GENOMIC DNA]</scope>
    <source>
        <strain evidence="3">DSM 44234</strain>
    </source>
</reference>
<dbReference type="AlphaFoldDB" id="A0A1H4WJ26"/>
<feature type="compositionally biased region" description="Basic and acidic residues" evidence="1">
    <location>
        <begin position="80"/>
        <end position="91"/>
    </location>
</feature>
<feature type="region of interest" description="Disordered" evidence="1">
    <location>
        <begin position="317"/>
        <end position="526"/>
    </location>
</feature>
<feature type="compositionally biased region" description="Low complexity" evidence="1">
    <location>
        <begin position="393"/>
        <end position="441"/>
    </location>
</feature>
<feature type="compositionally biased region" description="Pro residues" evidence="1">
    <location>
        <begin position="724"/>
        <end position="735"/>
    </location>
</feature>
<dbReference type="RefSeq" id="WP_148673181.1">
    <property type="nucleotide sequence ID" value="NZ_LR134447.1"/>
</dbReference>
<feature type="compositionally biased region" description="Basic and acidic residues" evidence="1">
    <location>
        <begin position="446"/>
        <end position="459"/>
    </location>
</feature>
<sequence>MTPDEAREQLNTALYKYNRASGTPGPEAATQLRHNRDKILESVVALGGDRGAAERYIEALGKTSIDPDRLAREAGYPVEKPVKPATSKDKPASPPAPPDTPARATDDGPLGGRGDLPPGSGRIWLQGDLAAEVTPIESDLLTGMDKAIEQVNQAHFAVPAAYAWKPAGAQLPTGRSIPRLWDTAMSLVESQQRIQVAVDALREACRSDEPIIQREMEKPLKTLDSATEAIALASQVSPRITEIGRGGAALFATFRAKLREQRRLIAQAADERYTKGKDATSSVFAEVPPVQIALDGKDIGAAVLAIDAVTNALRPVPSMRPQFKAGGLPLVRGGGTPTGRAERYRGAPPGDPAKGPKPIGTPSPGGKEAPGGSPSKEKPGSKIDPNTLLQALQGAGSQPQQATPQQSQTPQMPTMPQTGQGQQNPLAQTTPQQQKQLQDLLNGVKPEAEKKPDVDKPQFDKTPAGKAAEKDAPAPGSPIGTATPASPNGDPKTGEQPRKHQLDSTGTPVDRNKDGKVDKGAIPMSELTRRPFEMKLDVSPDLPIKLDDARLGEVMLNLEDGTPDDPKSVIEALREAGINVDELGDEVDKKDIRIGDTVVSEKGSGMYIGDDKVLMGTGEVKPLQELLDANGKIYETPLPDLPKEVDLTQDQRDSLTAHDNGQARPNDQHQVPAVDPATGKPIGEQGAVGGDQPAKPAGDGGQGQSGGQQPPQGQQDLGDDGKPKPPPGAPAPGEPGGPQAGEQPSTPPAQQTQADTAAKPDSGGSQAGSGQHAQQPNAPVAGPPPSSAYVPQGDDAKVQPQQPATEQPKEGDGPQQRPFRGYAVG</sequence>
<feature type="compositionally biased region" description="Basic and acidic residues" evidence="1">
    <location>
        <begin position="492"/>
        <end position="502"/>
    </location>
</feature>
<keyword evidence="3" id="KW-1185">Reference proteome</keyword>
<feature type="compositionally biased region" description="Basic and acidic residues" evidence="1">
    <location>
        <begin position="510"/>
        <end position="519"/>
    </location>
</feature>
<feature type="region of interest" description="Disordered" evidence="1">
    <location>
        <begin position="77"/>
        <end position="123"/>
    </location>
</feature>
<evidence type="ECO:0000313" key="3">
    <source>
        <dbReference type="Proteomes" id="UP000182241"/>
    </source>
</evidence>
<feature type="compositionally biased region" description="Polar residues" evidence="1">
    <location>
        <begin position="657"/>
        <end position="669"/>
    </location>
</feature>
<gene>
    <name evidence="2" type="ORF">SAMN04489793_3578</name>
</gene>
<evidence type="ECO:0000313" key="2">
    <source>
        <dbReference type="EMBL" id="SEC93313.1"/>
    </source>
</evidence>
<organism evidence="2 3">
    <name type="scientific">Tsukamurella tyrosinosolvens</name>
    <dbReference type="NCBI Taxonomy" id="57704"/>
    <lineage>
        <taxon>Bacteria</taxon>
        <taxon>Bacillati</taxon>
        <taxon>Actinomycetota</taxon>
        <taxon>Actinomycetes</taxon>
        <taxon>Mycobacteriales</taxon>
        <taxon>Tsukamurellaceae</taxon>
        <taxon>Tsukamurella</taxon>
    </lineage>
</organism>